<sequence length="140" mass="16323">MPEQNQNPLVLVPESTAKLMKTMSNEPKGSIDDLIYCHLYGVVGDWYLSEISVDRQIAFGFQIINSEPVWEMDDWVTNSSKWGEIHIKELQSLVNEKFLKEKDIRFLITRDLFWEPIKFSAIDINQNTLFYPGTTDRSFS</sequence>
<proteinExistence type="predicted"/>
<name>A0A0A2C3I8_PROMR</name>
<dbReference type="Proteomes" id="UP000030392">
    <property type="component" value="Unassembled WGS sequence"/>
</dbReference>
<gene>
    <name evidence="1" type="ORF">EV03_0853</name>
</gene>
<dbReference type="RefSeq" id="WP_036905453.1">
    <property type="nucleotide sequence ID" value="NZ_CP138967.1"/>
</dbReference>
<dbReference type="AlphaFoldDB" id="A0A0A2C3I8"/>
<organism evidence="1 2">
    <name type="scientific">Prochlorococcus marinus str. PAC1</name>
    <dbReference type="NCBI Taxonomy" id="59924"/>
    <lineage>
        <taxon>Bacteria</taxon>
        <taxon>Bacillati</taxon>
        <taxon>Cyanobacteriota</taxon>
        <taxon>Cyanophyceae</taxon>
        <taxon>Synechococcales</taxon>
        <taxon>Prochlorococcaceae</taxon>
        <taxon>Prochlorococcus</taxon>
    </lineage>
</organism>
<dbReference type="EMBL" id="JNAX01000010">
    <property type="protein sequence ID" value="KGG20916.1"/>
    <property type="molecule type" value="Genomic_DNA"/>
</dbReference>
<accession>A0A0A2C3I8</accession>
<protein>
    <submittedName>
        <fullName evidence="1">Uncharacterized protein</fullName>
    </submittedName>
</protein>
<evidence type="ECO:0000313" key="1">
    <source>
        <dbReference type="EMBL" id="KGG20916.1"/>
    </source>
</evidence>
<reference evidence="2" key="1">
    <citation type="journal article" date="2014" name="Sci. Data">
        <title>Genomes of diverse isolates of the marine cyanobacterium Prochlorococcus.</title>
        <authorList>
            <person name="Biller S."/>
            <person name="Berube P."/>
            <person name="Thompson J."/>
            <person name="Kelly L."/>
            <person name="Roggensack S."/>
            <person name="Awad L."/>
            <person name="Roache-Johnson K."/>
            <person name="Ding H."/>
            <person name="Giovannoni S.J."/>
            <person name="Moore L.R."/>
            <person name="Chisholm S.W."/>
        </authorList>
    </citation>
    <scope>NUCLEOTIDE SEQUENCE [LARGE SCALE GENOMIC DNA]</scope>
    <source>
        <strain evidence="2">PAC1</strain>
    </source>
</reference>
<evidence type="ECO:0000313" key="2">
    <source>
        <dbReference type="Proteomes" id="UP000030392"/>
    </source>
</evidence>
<comment type="caution">
    <text evidence="1">The sequence shown here is derived from an EMBL/GenBank/DDBJ whole genome shotgun (WGS) entry which is preliminary data.</text>
</comment>